<name>A0A9W6MBD0_9ACTN</name>
<feature type="domain" description="DUF397" evidence="1">
    <location>
        <begin position="12"/>
        <end position="64"/>
    </location>
</feature>
<dbReference type="AlphaFoldDB" id="A0A9W6MBD0"/>
<protein>
    <recommendedName>
        <fullName evidence="1">DUF397 domain-containing protein</fullName>
    </recommendedName>
</protein>
<proteinExistence type="predicted"/>
<evidence type="ECO:0000259" key="1">
    <source>
        <dbReference type="Pfam" id="PF04149"/>
    </source>
</evidence>
<reference evidence="2" key="1">
    <citation type="journal article" date="2014" name="Int. J. Syst. Evol. Microbiol.">
        <title>Complete genome sequence of Corynebacterium casei LMG S-19264T (=DSM 44701T), isolated from a smear-ripened cheese.</title>
        <authorList>
            <consortium name="US DOE Joint Genome Institute (JGI-PGF)"/>
            <person name="Walter F."/>
            <person name="Albersmeier A."/>
            <person name="Kalinowski J."/>
            <person name="Ruckert C."/>
        </authorList>
    </citation>
    <scope>NUCLEOTIDE SEQUENCE</scope>
    <source>
        <strain evidence="2">VKM Ac-2007</strain>
    </source>
</reference>
<evidence type="ECO:0000313" key="3">
    <source>
        <dbReference type="Proteomes" id="UP001143474"/>
    </source>
</evidence>
<reference evidence="2" key="2">
    <citation type="submission" date="2023-01" db="EMBL/GenBank/DDBJ databases">
        <authorList>
            <person name="Sun Q."/>
            <person name="Evtushenko L."/>
        </authorList>
    </citation>
    <scope>NUCLEOTIDE SEQUENCE</scope>
    <source>
        <strain evidence="2">VKM Ac-2007</strain>
    </source>
</reference>
<dbReference type="EMBL" id="BSEV01000002">
    <property type="protein sequence ID" value="GLK08184.1"/>
    <property type="molecule type" value="Genomic_DNA"/>
</dbReference>
<dbReference type="Proteomes" id="UP001143474">
    <property type="component" value="Unassembled WGS sequence"/>
</dbReference>
<dbReference type="Pfam" id="PF04149">
    <property type="entry name" value="DUF397"/>
    <property type="match status" value="1"/>
</dbReference>
<organism evidence="2 3">
    <name type="scientific">Streptosporangium carneum</name>
    <dbReference type="NCBI Taxonomy" id="47481"/>
    <lineage>
        <taxon>Bacteria</taxon>
        <taxon>Bacillati</taxon>
        <taxon>Actinomycetota</taxon>
        <taxon>Actinomycetes</taxon>
        <taxon>Streptosporangiales</taxon>
        <taxon>Streptosporangiaceae</taxon>
        <taxon>Streptosporangium</taxon>
    </lineage>
</organism>
<keyword evidence="3" id="KW-1185">Reference proteome</keyword>
<accession>A0A9W6MBD0</accession>
<gene>
    <name evidence="2" type="ORF">GCM10017600_15890</name>
</gene>
<dbReference type="InterPro" id="IPR007278">
    <property type="entry name" value="DUF397"/>
</dbReference>
<comment type="caution">
    <text evidence="2">The sequence shown here is derived from an EMBL/GenBank/DDBJ whole genome shotgun (WGS) entry which is preliminary data.</text>
</comment>
<dbReference type="RefSeq" id="WP_271216693.1">
    <property type="nucleotide sequence ID" value="NZ_BAAAVD010000044.1"/>
</dbReference>
<sequence length="70" mass="7518">MTSSKPADFSTLEWRVSSRCNNGSCVEIARLPGGGVGMRDSKDKSGPVLEFTVAEFRDFIHGIKDGSLGL</sequence>
<evidence type="ECO:0000313" key="2">
    <source>
        <dbReference type="EMBL" id="GLK08184.1"/>
    </source>
</evidence>